<dbReference type="EMBL" id="BDIP01009820">
    <property type="protein sequence ID" value="GCA65110.1"/>
    <property type="molecule type" value="Genomic_DNA"/>
</dbReference>
<accession>A0A391NX47</accession>
<gene>
    <name evidence="1" type="ORF">KIPB_016282</name>
</gene>
<proteinExistence type="predicted"/>
<protein>
    <submittedName>
        <fullName evidence="1">Uncharacterized protein</fullName>
    </submittedName>
</protein>
<feature type="non-terminal residue" evidence="1">
    <location>
        <position position="1"/>
    </location>
</feature>
<evidence type="ECO:0000313" key="2">
    <source>
        <dbReference type="Proteomes" id="UP000265618"/>
    </source>
</evidence>
<reference evidence="1 2" key="1">
    <citation type="journal article" date="2018" name="PLoS ONE">
        <title>The draft genome of Kipferlia bialata reveals reductive genome evolution in fornicate parasites.</title>
        <authorList>
            <person name="Tanifuji G."/>
            <person name="Takabayashi S."/>
            <person name="Kume K."/>
            <person name="Takagi M."/>
            <person name="Nakayama T."/>
            <person name="Kamikawa R."/>
            <person name="Inagaki Y."/>
            <person name="Hashimoto T."/>
        </authorList>
    </citation>
    <scope>NUCLEOTIDE SEQUENCE [LARGE SCALE GENOMIC DNA]</scope>
    <source>
        <strain evidence="1">NY0173</strain>
    </source>
</reference>
<keyword evidence="2" id="KW-1185">Reference proteome</keyword>
<dbReference type="AlphaFoldDB" id="A0A391NX47"/>
<comment type="caution">
    <text evidence="1">The sequence shown here is derived from an EMBL/GenBank/DDBJ whole genome shotgun (WGS) entry which is preliminary data.</text>
</comment>
<name>A0A391NX47_9EUKA</name>
<evidence type="ECO:0000313" key="1">
    <source>
        <dbReference type="EMBL" id="GCA65110.1"/>
    </source>
</evidence>
<sequence>MDERPKRSMSIVDSLSISSLSIGLVPPMAESVNGRALLNLLIAAAEKAGRQIVSTLGDRPVDTDDAIWKGADDPV</sequence>
<dbReference type="Proteomes" id="UP000265618">
    <property type="component" value="Unassembled WGS sequence"/>
</dbReference>
<organism evidence="1 2">
    <name type="scientific">Kipferlia bialata</name>
    <dbReference type="NCBI Taxonomy" id="797122"/>
    <lineage>
        <taxon>Eukaryota</taxon>
        <taxon>Metamonada</taxon>
        <taxon>Carpediemonas-like organisms</taxon>
        <taxon>Kipferlia</taxon>
    </lineage>
</organism>